<dbReference type="EMBL" id="CP138858">
    <property type="protein sequence ID" value="WPJ93967.1"/>
    <property type="molecule type" value="Genomic_DNA"/>
</dbReference>
<feature type="transmembrane region" description="Helical" evidence="5">
    <location>
        <begin position="148"/>
        <end position="166"/>
    </location>
</feature>
<evidence type="ECO:0000256" key="1">
    <source>
        <dbReference type="ARBA" id="ARBA00004141"/>
    </source>
</evidence>
<evidence type="ECO:0000256" key="5">
    <source>
        <dbReference type="SAM" id="Phobius"/>
    </source>
</evidence>
<feature type="transmembrane region" description="Helical" evidence="5">
    <location>
        <begin position="71"/>
        <end position="89"/>
    </location>
</feature>
<name>A0ABZ0RG98_9BACT</name>
<keyword evidence="3 5" id="KW-1133">Transmembrane helix</keyword>
<feature type="transmembrane region" description="Helical" evidence="5">
    <location>
        <begin position="95"/>
        <end position="112"/>
    </location>
</feature>
<protein>
    <submittedName>
        <fullName evidence="7">DMT family transporter</fullName>
    </submittedName>
</protein>
<evidence type="ECO:0000256" key="2">
    <source>
        <dbReference type="ARBA" id="ARBA00022692"/>
    </source>
</evidence>
<feature type="transmembrane region" description="Helical" evidence="5">
    <location>
        <begin position="124"/>
        <end position="142"/>
    </location>
</feature>
<dbReference type="InterPro" id="IPR050638">
    <property type="entry name" value="AA-Vitamin_Transporters"/>
</dbReference>
<dbReference type="PANTHER" id="PTHR32322">
    <property type="entry name" value="INNER MEMBRANE TRANSPORTER"/>
    <property type="match status" value="1"/>
</dbReference>
<dbReference type="PANTHER" id="PTHR32322:SF9">
    <property type="entry name" value="AMINO-ACID METABOLITE EFFLUX PUMP-RELATED"/>
    <property type="match status" value="1"/>
</dbReference>
<evidence type="ECO:0000256" key="4">
    <source>
        <dbReference type="ARBA" id="ARBA00023136"/>
    </source>
</evidence>
<dbReference type="Pfam" id="PF00892">
    <property type="entry name" value="EamA"/>
    <property type="match status" value="2"/>
</dbReference>
<accession>A0ABZ0RG98</accession>
<organism evidence="7 8">
    <name type="scientific">Coraliomargarita algicola</name>
    <dbReference type="NCBI Taxonomy" id="3092156"/>
    <lineage>
        <taxon>Bacteria</taxon>
        <taxon>Pseudomonadati</taxon>
        <taxon>Verrucomicrobiota</taxon>
        <taxon>Opitutia</taxon>
        <taxon>Puniceicoccales</taxon>
        <taxon>Coraliomargaritaceae</taxon>
        <taxon>Coraliomargarita</taxon>
    </lineage>
</organism>
<feature type="domain" description="EamA" evidence="6">
    <location>
        <begin position="9"/>
        <end position="138"/>
    </location>
</feature>
<feature type="transmembrane region" description="Helical" evidence="5">
    <location>
        <begin position="261"/>
        <end position="279"/>
    </location>
</feature>
<dbReference type="InterPro" id="IPR037185">
    <property type="entry name" value="EmrE-like"/>
</dbReference>
<dbReference type="RefSeq" id="WP_319830933.1">
    <property type="nucleotide sequence ID" value="NZ_CP138858.1"/>
</dbReference>
<evidence type="ECO:0000259" key="6">
    <source>
        <dbReference type="Pfam" id="PF00892"/>
    </source>
</evidence>
<dbReference type="SUPFAM" id="SSF103481">
    <property type="entry name" value="Multidrug resistance efflux transporter EmrE"/>
    <property type="match status" value="2"/>
</dbReference>
<dbReference type="Proteomes" id="UP001324993">
    <property type="component" value="Chromosome"/>
</dbReference>
<evidence type="ECO:0000256" key="3">
    <source>
        <dbReference type="ARBA" id="ARBA00022989"/>
    </source>
</evidence>
<comment type="subcellular location">
    <subcellularLocation>
        <location evidence="1">Membrane</location>
        <topology evidence="1">Multi-pass membrane protein</topology>
    </subcellularLocation>
</comment>
<feature type="transmembrane region" description="Helical" evidence="5">
    <location>
        <begin position="178"/>
        <end position="199"/>
    </location>
</feature>
<reference evidence="7 8" key="1">
    <citation type="submission" date="2023-11" db="EMBL/GenBank/DDBJ databases">
        <title>Coraliomargarita sp. nov., isolated from marine algae.</title>
        <authorList>
            <person name="Lee J.K."/>
            <person name="Baek J.H."/>
            <person name="Kim J.M."/>
            <person name="Choi D.G."/>
            <person name="Jeon C.O."/>
        </authorList>
    </citation>
    <scope>NUCLEOTIDE SEQUENCE [LARGE SCALE GENOMIC DNA]</scope>
    <source>
        <strain evidence="7 8">J2-16</strain>
    </source>
</reference>
<feature type="transmembrane region" description="Helical" evidence="5">
    <location>
        <begin position="41"/>
        <end position="59"/>
    </location>
</feature>
<feature type="transmembrane region" description="Helical" evidence="5">
    <location>
        <begin position="236"/>
        <end position="255"/>
    </location>
</feature>
<evidence type="ECO:0000313" key="7">
    <source>
        <dbReference type="EMBL" id="WPJ93967.1"/>
    </source>
</evidence>
<keyword evidence="4 5" id="KW-0472">Membrane</keyword>
<keyword evidence="2 5" id="KW-0812">Transmembrane</keyword>
<proteinExistence type="predicted"/>
<gene>
    <name evidence="7" type="ORF">SH580_11015</name>
</gene>
<keyword evidence="8" id="KW-1185">Reference proteome</keyword>
<dbReference type="InterPro" id="IPR000620">
    <property type="entry name" value="EamA_dom"/>
</dbReference>
<feature type="transmembrane region" description="Helical" evidence="5">
    <location>
        <begin position="205"/>
        <end position="224"/>
    </location>
</feature>
<feature type="domain" description="EamA" evidence="6">
    <location>
        <begin position="148"/>
        <end position="277"/>
    </location>
</feature>
<evidence type="ECO:0000313" key="8">
    <source>
        <dbReference type="Proteomes" id="UP001324993"/>
    </source>
</evidence>
<sequence length="291" mass="30349">MLAQIKVLCLPALTLIAFAGNSVLCRLALEEGAIDPHSFTSLRLLGAAIVLGPLSIRIAPNRSTGWTHGSWRSGLALYAYAAAFSMAYLSLSSGTGALILFGAVQITMLVAAHRRGERMHPQQWIAFTVAIAGIIYLVSPGVSAPNPLGALLMLVSGIAWGLYSIAGKNRTSPTLTTSGNFLRATPLALAGSVCALASMQLSLPGVILALLSGSITSGLGYVLWYTALPKLTTTQAAVAQLLVPLLATLGGIVFIDEQFTVRLAIASALVISGVAWSITRKNEHKDSAPKS</sequence>